<dbReference type="GO" id="GO:0008198">
    <property type="term" value="F:ferrous iron binding"/>
    <property type="evidence" value="ECO:0007669"/>
    <property type="project" value="TreeGrafter"/>
</dbReference>
<feature type="binding site" evidence="7">
    <location>
        <position position="53"/>
    </location>
    <ligand>
        <name>Fe cation</name>
        <dbReference type="ChEBI" id="CHEBI:24875"/>
        <label>1</label>
    </ligand>
</feature>
<evidence type="ECO:0000313" key="10">
    <source>
        <dbReference type="EMBL" id="KDS45142.1"/>
    </source>
</evidence>
<feature type="binding site" evidence="7">
    <location>
        <position position="17"/>
    </location>
    <ligand>
        <name>Fe cation</name>
        <dbReference type="ChEBI" id="CHEBI:24875"/>
        <label>1</label>
    </ligand>
</feature>
<dbReference type="InterPro" id="IPR009040">
    <property type="entry name" value="Ferritin-like_diiron"/>
</dbReference>
<evidence type="ECO:0000256" key="2">
    <source>
        <dbReference type="ARBA" id="ARBA00022434"/>
    </source>
</evidence>
<comment type="function">
    <text evidence="6">May alleviate iron toxicity in the presence of oxygen.</text>
</comment>
<reference evidence="10 11" key="1">
    <citation type="submission" date="2014-04" db="EMBL/GenBank/DDBJ databases">
        <authorList>
            <person name="Sears C."/>
            <person name="Carroll K."/>
            <person name="Sack B.R."/>
            <person name="Qadri F."/>
            <person name="Myers L.L."/>
            <person name="Chung G.-T."/>
            <person name="Escheverria P."/>
            <person name="Fraser C.M."/>
            <person name="Sadzewicz L."/>
            <person name="Shefchek K.A."/>
            <person name="Tallon L."/>
            <person name="Das S.P."/>
            <person name="Daugherty S."/>
            <person name="Mongodin E.F."/>
        </authorList>
    </citation>
    <scope>NUCLEOTIDE SEQUENCE [LARGE SCALE GENOMIC DNA]</scope>
    <source>
        <strain evidence="10 11">3975 RP4</strain>
    </source>
</reference>
<dbReference type="AlphaFoldDB" id="A0A069S405"/>
<dbReference type="GO" id="GO:0005829">
    <property type="term" value="C:cytosol"/>
    <property type="evidence" value="ECO:0007669"/>
    <property type="project" value="TreeGrafter"/>
</dbReference>
<evidence type="ECO:0000313" key="11">
    <source>
        <dbReference type="Proteomes" id="UP000027661"/>
    </source>
</evidence>
<dbReference type="PATRIC" id="fig|1339352.3.peg.3886"/>
<protein>
    <recommendedName>
        <fullName evidence="8">Ferritin</fullName>
        <ecNumber evidence="8">1.16.3.2</ecNumber>
    </recommendedName>
</protein>
<feature type="binding site" evidence="7">
    <location>
        <position position="50"/>
    </location>
    <ligand>
        <name>Fe cation</name>
        <dbReference type="ChEBI" id="CHEBI:24875"/>
        <label>1</label>
    </ligand>
</feature>
<sequence length="160" mass="17904">MISQKLQEAINAQIVAEMWSANLYLSMSYFFAAKGYEGFASWMKAQAHEESDHADVLAQYVMKRGGQAKVGAVDAVPQEWASPLDVFEHVYKHECHVSELIDKLVDVASAEKDKASQDFLWGFVREQVEEEATVQGILDKIKLGGDVALYHLDIQLGARK</sequence>
<feature type="binding site" evidence="7">
    <location>
        <position position="127"/>
    </location>
    <ligand>
        <name>Fe cation</name>
        <dbReference type="ChEBI" id="CHEBI:24875"/>
        <label>1</label>
    </ligand>
</feature>
<dbReference type="InterPro" id="IPR001519">
    <property type="entry name" value="Ferritin"/>
</dbReference>
<feature type="domain" description="Ferritin-like diiron" evidence="9">
    <location>
        <begin position="1"/>
        <end position="145"/>
    </location>
</feature>
<evidence type="ECO:0000256" key="3">
    <source>
        <dbReference type="ARBA" id="ARBA00022723"/>
    </source>
</evidence>
<proteinExistence type="inferred from homology"/>
<dbReference type="PANTHER" id="PTHR11431:SF127">
    <property type="entry name" value="BACTERIAL NON-HEME FERRITIN"/>
    <property type="match status" value="1"/>
</dbReference>
<dbReference type="CDD" id="cd01055">
    <property type="entry name" value="Nonheme_Ferritin"/>
    <property type="match status" value="1"/>
</dbReference>
<evidence type="ECO:0000256" key="7">
    <source>
        <dbReference type="PIRSR" id="PIRSR601519-1"/>
    </source>
</evidence>
<evidence type="ECO:0000256" key="5">
    <source>
        <dbReference type="ARBA" id="ARBA00023004"/>
    </source>
</evidence>
<comment type="subcellular location">
    <subcellularLocation>
        <location evidence="8">Cytoplasm</location>
    </subcellularLocation>
</comment>
<dbReference type="PROSITE" id="PS50905">
    <property type="entry name" value="FERRITIN_LIKE"/>
    <property type="match status" value="1"/>
</dbReference>
<gene>
    <name evidence="10" type="ORF">M099_4140</name>
</gene>
<dbReference type="InterPro" id="IPR012347">
    <property type="entry name" value="Ferritin-like"/>
</dbReference>
<dbReference type="GO" id="GO:0004322">
    <property type="term" value="F:ferroxidase activity"/>
    <property type="evidence" value="ECO:0007669"/>
    <property type="project" value="TreeGrafter"/>
</dbReference>
<dbReference type="InterPro" id="IPR041719">
    <property type="entry name" value="Ferritin_prok"/>
</dbReference>
<comment type="function">
    <text evidence="8">Iron-storage protein.</text>
</comment>
<evidence type="ECO:0000256" key="1">
    <source>
        <dbReference type="ARBA" id="ARBA00006950"/>
    </source>
</evidence>
<dbReference type="InterPro" id="IPR008331">
    <property type="entry name" value="Ferritin_DPS_dom"/>
</dbReference>
<dbReference type="GO" id="GO:0006879">
    <property type="term" value="P:intracellular iron ion homeostasis"/>
    <property type="evidence" value="ECO:0007669"/>
    <property type="project" value="UniProtKB-KW"/>
</dbReference>
<comment type="similarity">
    <text evidence="1 8">Belongs to the ferritin family. Prokaryotic subfamily.</text>
</comment>
<evidence type="ECO:0000256" key="4">
    <source>
        <dbReference type="ARBA" id="ARBA00023002"/>
    </source>
</evidence>
<comment type="caution">
    <text evidence="10">The sequence shown here is derived from an EMBL/GenBank/DDBJ whole genome shotgun (WGS) entry which is preliminary data.</text>
</comment>
<keyword evidence="5 7" id="KW-0408">Iron</keyword>
<organism evidence="10 11">
    <name type="scientific">Phocaeicola vulgatus str. 3975 RP4</name>
    <dbReference type="NCBI Taxonomy" id="1339352"/>
    <lineage>
        <taxon>Bacteria</taxon>
        <taxon>Pseudomonadati</taxon>
        <taxon>Bacteroidota</taxon>
        <taxon>Bacteroidia</taxon>
        <taxon>Bacteroidales</taxon>
        <taxon>Bacteroidaceae</taxon>
        <taxon>Phocaeicola</taxon>
    </lineage>
</organism>
<dbReference type="GO" id="GO:0008199">
    <property type="term" value="F:ferric iron binding"/>
    <property type="evidence" value="ECO:0007669"/>
    <property type="project" value="InterPro"/>
</dbReference>
<dbReference type="GeneID" id="5303717"/>
<feature type="binding site" evidence="7">
    <location>
        <position position="94"/>
    </location>
    <ligand>
        <name>Fe cation</name>
        <dbReference type="ChEBI" id="CHEBI:24875"/>
        <label>1</label>
    </ligand>
</feature>
<dbReference type="SUPFAM" id="SSF47240">
    <property type="entry name" value="Ferritin-like"/>
    <property type="match status" value="1"/>
</dbReference>
<evidence type="ECO:0000256" key="6">
    <source>
        <dbReference type="ARBA" id="ARBA00054546"/>
    </source>
</evidence>
<keyword evidence="2 8" id="KW-0409">Iron storage</keyword>
<comment type="catalytic activity">
    <reaction evidence="8">
        <text>4 Fe(2+) + O2 + 6 H2O = 4 iron(III) oxide-hydroxide + 12 H(+)</text>
        <dbReference type="Rhea" id="RHEA:11972"/>
        <dbReference type="ChEBI" id="CHEBI:15377"/>
        <dbReference type="ChEBI" id="CHEBI:15378"/>
        <dbReference type="ChEBI" id="CHEBI:15379"/>
        <dbReference type="ChEBI" id="CHEBI:29033"/>
        <dbReference type="ChEBI" id="CHEBI:78619"/>
        <dbReference type="EC" id="1.16.3.2"/>
    </reaction>
</comment>
<dbReference type="Pfam" id="PF00210">
    <property type="entry name" value="Ferritin"/>
    <property type="match status" value="1"/>
</dbReference>
<dbReference type="Gene3D" id="1.20.1260.10">
    <property type="match status" value="1"/>
</dbReference>
<evidence type="ECO:0000256" key="8">
    <source>
        <dbReference type="RuleBase" id="RU361145"/>
    </source>
</evidence>
<dbReference type="PANTHER" id="PTHR11431">
    <property type="entry name" value="FERRITIN"/>
    <property type="match status" value="1"/>
</dbReference>
<keyword evidence="3 7" id="KW-0479">Metal-binding</keyword>
<evidence type="ECO:0000259" key="9">
    <source>
        <dbReference type="PROSITE" id="PS50905"/>
    </source>
</evidence>
<keyword evidence="8" id="KW-0963">Cytoplasm</keyword>
<dbReference type="Proteomes" id="UP000027661">
    <property type="component" value="Unassembled WGS sequence"/>
</dbReference>
<dbReference type="RefSeq" id="WP_011965728.1">
    <property type="nucleotide sequence ID" value="NZ_JNHM01000148.1"/>
</dbReference>
<dbReference type="GO" id="GO:0006826">
    <property type="term" value="P:iron ion transport"/>
    <property type="evidence" value="ECO:0007669"/>
    <property type="project" value="InterPro"/>
</dbReference>
<dbReference type="EC" id="1.16.3.2" evidence="8"/>
<name>A0A069S405_PHOVU</name>
<accession>A0A069S405</accession>
<dbReference type="InterPro" id="IPR009078">
    <property type="entry name" value="Ferritin-like_SF"/>
</dbReference>
<dbReference type="EMBL" id="JNHM01000148">
    <property type="protein sequence ID" value="KDS45142.1"/>
    <property type="molecule type" value="Genomic_DNA"/>
</dbReference>
<keyword evidence="4 10" id="KW-0560">Oxidoreductase</keyword>
<dbReference type="FunFam" id="1.20.1260.10:FF:000001">
    <property type="entry name" value="Non-heme ferritin"/>
    <property type="match status" value="1"/>
</dbReference>
<dbReference type="GO" id="GO:0042802">
    <property type="term" value="F:identical protein binding"/>
    <property type="evidence" value="ECO:0007669"/>
    <property type="project" value="UniProtKB-ARBA"/>
</dbReference>